<dbReference type="Pfam" id="PF02361">
    <property type="entry name" value="CbiQ"/>
    <property type="match status" value="1"/>
</dbReference>
<evidence type="ECO:0000256" key="2">
    <source>
        <dbReference type="ARBA" id="ARBA00022475"/>
    </source>
</evidence>
<dbReference type="PANTHER" id="PTHR34857">
    <property type="entry name" value="SLL0384 PROTEIN"/>
    <property type="match status" value="1"/>
</dbReference>
<feature type="transmembrane region" description="Helical" evidence="6">
    <location>
        <begin position="46"/>
        <end position="64"/>
    </location>
</feature>
<organism evidence="7 8">
    <name type="scientific">Clostridium chromiireducens</name>
    <dbReference type="NCBI Taxonomy" id="225345"/>
    <lineage>
        <taxon>Bacteria</taxon>
        <taxon>Bacillati</taxon>
        <taxon>Bacillota</taxon>
        <taxon>Clostridia</taxon>
        <taxon>Eubacteriales</taxon>
        <taxon>Clostridiaceae</taxon>
        <taxon>Clostridium</taxon>
    </lineage>
</organism>
<dbReference type="GO" id="GO:0005886">
    <property type="term" value="C:plasma membrane"/>
    <property type="evidence" value="ECO:0007669"/>
    <property type="project" value="UniProtKB-ARBA"/>
</dbReference>
<dbReference type="AlphaFoldDB" id="A0A1V4IRS0"/>
<keyword evidence="4 6" id="KW-1133">Transmembrane helix</keyword>
<dbReference type="OrthoDB" id="8585740at2"/>
<evidence type="ECO:0000256" key="5">
    <source>
        <dbReference type="ARBA" id="ARBA00023136"/>
    </source>
</evidence>
<dbReference type="STRING" id="225345.CLCHR_20080"/>
<dbReference type="CDD" id="cd16914">
    <property type="entry name" value="EcfT"/>
    <property type="match status" value="1"/>
</dbReference>
<feature type="transmembrane region" description="Helical" evidence="6">
    <location>
        <begin position="242"/>
        <end position="261"/>
    </location>
</feature>
<feature type="transmembrane region" description="Helical" evidence="6">
    <location>
        <begin position="171"/>
        <end position="188"/>
    </location>
</feature>
<dbReference type="EMBL" id="MZGT01000023">
    <property type="protein sequence ID" value="OPJ62494.1"/>
    <property type="molecule type" value="Genomic_DNA"/>
</dbReference>
<comment type="subcellular location">
    <subcellularLocation>
        <location evidence="1">Membrane</location>
        <topology evidence="1">Multi-pass membrane protein</topology>
    </subcellularLocation>
</comment>
<feature type="transmembrane region" description="Helical" evidence="6">
    <location>
        <begin position="94"/>
        <end position="116"/>
    </location>
</feature>
<proteinExistence type="predicted"/>
<reference evidence="7 8" key="1">
    <citation type="submission" date="2017-03" db="EMBL/GenBank/DDBJ databases">
        <title>Genome sequence of Clostridium chromiireducens DSM 23318.</title>
        <authorList>
            <person name="Poehlein A."/>
            <person name="Daniel R."/>
        </authorList>
    </citation>
    <scope>NUCLEOTIDE SEQUENCE [LARGE SCALE GENOMIC DNA]</scope>
    <source>
        <strain evidence="7 8">DSM 23318</strain>
    </source>
</reference>
<evidence type="ECO:0000313" key="7">
    <source>
        <dbReference type="EMBL" id="OPJ62494.1"/>
    </source>
</evidence>
<dbReference type="PANTHER" id="PTHR34857:SF2">
    <property type="entry name" value="SLL0384 PROTEIN"/>
    <property type="match status" value="1"/>
</dbReference>
<keyword evidence="2" id="KW-1003">Cell membrane</keyword>
<evidence type="ECO:0000256" key="4">
    <source>
        <dbReference type="ARBA" id="ARBA00022989"/>
    </source>
</evidence>
<name>A0A1V4IRS0_9CLOT</name>
<evidence type="ECO:0000256" key="3">
    <source>
        <dbReference type="ARBA" id="ARBA00022692"/>
    </source>
</evidence>
<dbReference type="RefSeq" id="WP_079439566.1">
    <property type="nucleotide sequence ID" value="NZ_MZGT01000023.1"/>
</dbReference>
<dbReference type="Proteomes" id="UP000191056">
    <property type="component" value="Unassembled WGS sequence"/>
</dbReference>
<evidence type="ECO:0000313" key="8">
    <source>
        <dbReference type="Proteomes" id="UP000191056"/>
    </source>
</evidence>
<keyword evidence="8" id="KW-1185">Reference proteome</keyword>
<feature type="transmembrane region" description="Helical" evidence="6">
    <location>
        <begin position="70"/>
        <end position="87"/>
    </location>
</feature>
<dbReference type="InterPro" id="IPR003339">
    <property type="entry name" value="ABC/ECF_trnsptr_transmembrane"/>
</dbReference>
<dbReference type="InterPro" id="IPR051611">
    <property type="entry name" value="ECF_transporter_component"/>
</dbReference>
<gene>
    <name evidence="7" type="primary">nikQ_1</name>
    <name evidence="7" type="ORF">CLCHR_20080</name>
</gene>
<evidence type="ECO:0000256" key="1">
    <source>
        <dbReference type="ARBA" id="ARBA00004141"/>
    </source>
</evidence>
<sequence>MPEWLLKKDNYTPLKDKNAFIDKSILSIFNVLARFRMQTKLRTSKFGINPLTKLISTLILIIFVSLSRNFYFILITNVLILVLMNLLSTKEIKYVVKASLAATIFTFIILLPSIFLGYGNNSLMITLKVLVSVASVSILTCTTQWNELIIALKIFKIPDIFILVLDITMKYIVILGEFSLNMVYALKLRSVGRNNNKSTALSGVVGTMFIKSKEMAEEMYGAMESRGFTGTYKVYMKFNFKLVDYICIILNLNFICAYFYFDRL</sequence>
<keyword evidence="3 6" id="KW-0812">Transmembrane</keyword>
<evidence type="ECO:0000256" key="6">
    <source>
        <dbReference type="SAM" id="Phobius"/>
    </source>
</evidence>
<protein>
    <submittedName>
        <fullName evidence="7">Nickel transport protein NikQ</fullName>
    </submittedName>
</protein>
<accession>A0A1V4IRS0</accession>
<comment type="caution">
    <text evidence="7">The sequence shown here is derived from an EMBL/GenBank/DDBJ whole genome shotgun (WGS) entry which is preliminary data.</text>
</comment>
<keyword evidence="5 6" id="KW-0472">Membrane</keyword>